<dbReference type="Proteomes" id="UP000017836">
    <property type="component" value="Unassembled WGS sequence"/>
</dbReference>
<dbReference type="Gene3D" id="1.10.287.110">
    <property type="entry name" value="DnaJ domain"/>
    <property type="match status" value="1"/>
</dbReference>
<evidence type="ECO:0000256" key="1">
    <source>
        <dbReference type="SAM" id="Phobius"/>
    </source>
</evidence>
<dbReference type="SMART" id="SM00271">
    <property type="entry name" value="DnaJ"/>
    <property type="match status" value="1"/>
</dbReference>
<keyword evidence="1" id="KW-0812">Transmembrane</keyword>
<dbReference type="GO" id="GO:0005737">
    <property type="term" value="C:cytoplasm"/>
    <property type="evidence" value="ECO:0000318"/>
    <property type="project" value="GO_Central"/>
</dbReference>
<proteinExistence type="predicted"/>
<dbReference type="HOGENOM" id="CLU_135882_0_0_1"/>
<reference evidence="4" key="1">
    <citation type="journal article" date="2013" name="Science">
        <title>The Amborella genome and the evolution of flowering plants.</title>
        <authorList>
            <consortium name="Amborella Genome Project"/>
        </authorList>
    </citation>
    <scope>NUCLEOTIDE SEQUENCE [LARGE SCALE GENOMIC DNA]</scope>
</reference>
<dbReference type="OMA" id="RRTWETH"/>
<evidence type="ECO:0000313" key="3">
    <source>
        <dbReference type="EMBL" id="ERN02000.1"/>
    </source>
</evidence>
<dbReference type="OrthoDB" id="10250354at2759"/>
<organism evidence="3 4">
    <name type="scientific">Amborella trichopoda</name>
    <dbReference type="NCBI Taxonomy" id="13333"/>
    <lineage>
        <taxon>Eukaryota</taxon>
        <taxon>Viridiplantae</taxon>
        <taxon>Streptophyta</taxon>
        <taxon>Embryophyta</taxon>
        <taxon>Tracheophyta</taxon>
        <taxon>Spermatophyta</taxon>
        <taxon>Magnoliopsida</taxon>
        <taxon>Amborellales</taxon>
        <taxon>Amborellaceae</taxon>
        <taxon>Amborella</taxon>
    </lineage>
</organism>
<name>W1P4V9_AMBTC</name>
<protein>
    <recommendedName>
        <fullName evidence="2">J domain-containing protein</fullName>
    </recommendedName>
</protein>
<dbReference type="STRING" id="13333.W1P4V9"/>
<keyword evidence="1" id="KW-1133">Transmembrane helix</keyword>
<gene>
    <name evidence="3" type="ORF">AMTR_s00045p00088640</name>
</gene>
<evidence type="ECO:0000313" key="4">
    <source>
        <dbReference type="Proteomes" id="UP000017836"/>
    </source>
</evidence>
<dbReference type="Pfam" id="PF00226">
    <property type="entry name" value="DnaJ"/>
    <property type="match status" value="1"/>
</dbReference>
<dbReference type="InterPro" id="IPR036869">
    <property type="entry name" value="J_dom_sf"/>
</dbReference>
<feature type="transmembrane region" description="Helical" evidence="1">
    <location>
        <begin position="93"/>
        <end position="112"/>
    </location>
</feature>
<dbReference type="GO" id="GO:0044183">
    <property type="term" value="F:protein folding chaperone"/>
    <property type="evidence" value="ECO:0000318"/>
    <property type="project" value="GO_Central"/>
</dbReference>
<dbReference type="KEGG" id="atr:18430100"/>
<dbReference type="CDD" id="cd06257">
    <property type="entry name" value="DnaJ"/>
    <property type="match status" value="1"/>
</dbReference>
<dbReference type="EMBL" id="KI394661">
    <property type="protein sequence ID" value="ERN02000.1"/>
    <property type="molecule type" value="Genomic_DNA"/>
</dbReference>
<dbReference type="PANTHER" id="PTHR43948:SF14">
    <property type="entry name" value="PROTEIN DNAJ, PUTATIVE-RELATED"/>
    <property type="match status" value="1"/>
</dbReference>
<dbReference type="GO" id="GO:0051087">
    <property type="term" value="F:protein-folding chaperone binding"/>
    <property type="evidence" value="ECO:0000318"/>
    <property type="project" value="GO_Central"/>
</dbReference>
<accession>W1P4V9</accession>
<keyword evidence="1" id="KW-0472">Membrane</keyword>
<feature type="domain" description="J" evidence="2">
    <location>
        <begin position="5"/>
        <end position="79"/>
    </location>
</feature>
<keyword evidence="4" id="KW-1185">Reference proteome</keyword>
<dbReference type="InterPro" id="IPR001623">
    <property type="entry name" value="DnaJ_domain"/>
</dbReference>
<sequence>MLAAVAKEILGFPPDSHPTPSQVKAAYKRKALETHPDRFSIPEKNQAESRFKQIAEAYSRLRSGTISEGPTPSYYTRVVRTGVPKSSGRSNTFLIKAPFLLLILGTISLGGFNASKAYQRQKEAYPSHNPFLP</sequence>
<dbReference type="PROSITE" id="PS50076">
    <property type="entry name" value="DNAJ_2"/>
    <property type="match status" value="1"/>
</dbReference>
<dbReference type="SUPFAM" id="SSF46565">
    <property type="entry name" value="Chaperone J-domain"/>
    <property type="match status" value="1"/>
</dbReference>
<dbReference type="AlphaFoldDB" id="W1P4V9"/>
<dbReference type="PANTHER" id="PTHR43948">
    <property type="entry name" value="DNAJ HOMOLOG SUBFAMILY B"/>
    <property type="match status" value="1"/>
</dbReference>
<evidence type="ECO:0000259" key="2">
    <source>
        <dbReference type="PROSITE" id="PS50076"/>
    </source>
</evidence>
<dbReference type="GO" id="GO:0005634">
    <property type="term" value="C:nucleus"/>
    <property type="evidence" value="ECO:0000318"/>
    <property type="project" value="GO_Central"/>
</dbReference>
<dbReference type="Gramene" id="ERN02000">
    <property type="protein sequence ID" value="ERN02000"/>
    <property type="gene ID" value="AMTR_s00045p00088640"/>
</dbReference>
<dbReference type="GO" id="GO:0051082">
    <property type="term" value="F:unfolded protein binding"/>
    <property type="evidence" value="ECO:0000318"/>
    <property type="project" value="GO_Central"/>
</dbReference>
<dbReference type="eggNOG" id="KOG0714">
    <property type="taxonomic scope" value="Eukaryota"/>
</dbReference>